<dbReference type="GO" id="GO:0001072">
    <property type="term" value="F:transcription antitermination factor activity, RNA binding"/>
    <property type="evidence" value="ECO:0007669"/>
    <property type="project" value="TreeGrafter"/>
</dbReference>
<dbReference type="GO" id="GO:0003723">
    <property type="term" value="F:RNA binding"/>
    <property type="evidence" value="ECO:0007669"/>
    <property type="project" value="UniProtKB-KW"/>
</dbReference>
<comment type="caution">
    <text evidence="2">The sequence shown here is derived from an EMBL/GenBank/DDBJ whole genome shotgun (WGS) entry which is preliminary data.</text>
</comment>
<keyword evidence="1" id="KW-0694">RNA-binding</keyword>
<organism evidence="2 3">
    <name type="scientific">Macrococcus brunensis</name>
    <dbReference type="NCBI Taxonomy" id="198483"/>
    <lineage>
        <taxon>Bacteria</taxon>
        <taxon>Bacillati</taxon>
        <taxon>Bacillota</taxon>
        <taxon>Bacilli</taxon>
        <taxon>Bacillales</taxon>
        <taxon>Staphylococcaceae</taxon>
        <taxon>Macrococcus</taxon>
    </lineage>
</organism>
<evidence type="ECO:0000256" key="1">
    <source>
        <dbReference type="PIRNR" id="PIRNR016897"/>
    </source>
</evidence>
<dbReference type="SUPFAM" id="SSF110391">
    <property type="entry name" value="GlpP-like"/>
    <property type="match status" value="1"/>
</dbReference>
<dbReference type="InterPro" id="IPR006699">
    <property type="entry name" value="GlpP"/>
</dbReference>
<dbReference type="GO" id="GO:0045893">
    <property type="term" value="P:positive regulation of DNA-templated transcription"/>
    <property type="evidence" value="ECO:0007669"/>
    <property type="project" value="TreeGrafter"/>
</dbReference>
<evidence type="ECO:0000313" key="3">
    <source>
        <dbReference type="Proteomes" id="UP000295310"/>
    </source>
</evidence>
<keyword evidence="1" id="KW-0804">Transcription</keyword>
<dbReference type="Proteomes" id="UP000295310">
    <property type="component" value="Unassembled WGS sequence"/>
</dbReference>
<protein>
    <recommendedName>
        <fullName evidence="1">Glycerol uptake operon antiterminator regulatory protein</fullName>
    </recommendedName>
</protein>
<dbReference type="PIRSF" id="PIRSF016897">
    <property type="entry name" value="GlpP"/>
    <property type="match status" value="1"/>
</dbReference>
<dbReference type="AlphaFoldDB" id="A0A4R6BC29"/>
<dbReference type="EMBL" id="SCWA01000015">
    <property type="protein sequence ID" value="TDL95334.1"/>
    <property type="molecule type" value="Genomic_DNA"/>
</dbReference>
<accession>A0A4R6BC29</accession>
<sequence length="179" mass="20026">MILPAVRDFKDIEKLSQSTYKQCVILDTHIGHLGNILGMLKDKEVFIHLDLIKGLSGEEAAVEYIVQKYKPYGIISTKTKIIKKARQLSVKTILRVFIIDSSALKRSIAIIDQCDADYVEVLPGIASKVIQEVRQKTGKPIIAGGLIDQEEEVKQALADGAFAVTTSRRELWQKFESKN</sequence>
<dbReference type="GO" id="GO:0006071">
    <property type="term" value="P:glycerol metabolic process"/>
    <property type="evidence" value="ECO:0007669"/>
    <property type="project" value="UniProtKB-UniRule"/>
</dbReference>
<reference evidence="2 3" key="1">
    <citation type="submission" date="2019-01" db="EMBL/GenBank/DDBJ databases">
        <title>Draft genome sequences of the type strains of six Macrococcus species.</title>
        <authorList>
            <person name="Mazhar S."/>
            <person name="Altermann E."/>
            <person name="Hill C."/>
            <person name="Mcauliffe O."/>
        </authorList>
    </citation>
    <scope>NUCLEOTIDE SEQUENCE [LARGE SCALE GENOMIC DNA]</scope>
    <source>
        <strain evidence="2 3">CCM4811</strain>
    </source>
</reference>
<keyword evidence="3" id="KW-1185">Reference proteome</keyword>
<gene>
    <name evidence="2" type="ORF">ERX27_08605</name>
</gene>
<name>A0A4R6BC29_9STAP</name>
<evidence type="ECO:0000313" key="2">
    <source>
        <dbReference type="EMBL" id="TDL95334.1"/>
    </source>
</evidence>
<comment type="function">
    <text evidence="1">Regulates expression of the glpD operon. In the presence of glycerol 3-phosphate (G3P) causes antitermination of transcription of glpD at the inverted repeat of the leader region to enhance its transcription. Binds and stabilizes glpD leader mRNA.</text>
</comment>
<dbReference type="OrthoDB" id="9799580at2"/>
<dbReference type="PANTHER" id="PTHR35787">
    <property type="entry name" value="GLYCEROL UPTAKE OPERON ANTITERMINATOR REGULATORY PROTEIN"/>
    <property type="match status" value="1"/>
</dbReference>
<dbReference type="RefSeq" id="WP_133432432.1">
    <property type="nucleotide sequence ID" value="NZ_SCWA01000015.1"/>
</dbReference>
<keyword evidence="1" id="KW-0319">Glycerol metabolism</keyword>
<dbReference type="Gene3D" id="3.20.20.70">
    <property type="entry name" value="Aldolase class I"/>
    <property type="match status" value="1"/>
</dbReference>
<dbReference type="Pfam" id="PF04309">
    <property type="entry name" value="G3P_antiterm"/>
    <property type="match status" value="1"/>
</dbReference>
<keyword evidence="1" id="KW-0805">Transcription regulation</keyword>
<proteinExistence type="predicted"/>
<dbReference type="InterPro" id="IPR013785">
    <property type="entry name" value="Aldolase_TIM"/>
</dbReference>
<dbReference type="PANTHER" id="PTHR35787:SF1">
    <property type="entry name" value="GLYCEROL UPTAKE OPERON ANTITERMINATOR REGULATORY PROTEIN"/>
    <property type="match status" value="1"/>
</dbReference>